<dbReference type="RefSeq" id="WP_165342368.1">
    <property type="nucleotide sequence ID" value="NZ_JAAKZX010000104.1"/>
</dbReference>
<dbReference type="Proteomes" id="UP001518140">
    <property type="component" value="Unassembled WGS sequence"/>
</dbReference>
<comment type="caution">
    <text evidence="3">The sequence shown here is derived from an EMBL/GenBank/DDBJ whole genome shotgun (WGS) entry which is preliminary data.</text>
</comment>
<evidence type="ECO:0000256" key="1">
    <source>
        <dbReference type="ARBA" id="ARBA00022801"/>
    </source>
</evidence>
<dbReference type="InterPro" id="IPR003736">
    <property type="entry name" value="PAAI_dom"/>
</dbReference>
<accession>A0ABX0DY55</accession>
<evidence type="ECO:0000313" key="4">
    <source>
        <dbReference type="Proteomes" id="UP001518140"/>
    </source>
</evidence>
<name>A0ABX0DY55_9ACTN</name>
<sequence length="142" mass="15203">MGDRPILTLDETRLLLAEYLPDEHGFDIAEVAPDGLVFTADPASLSTRPGGTVSGPAIFAFADVAAYLAVSAYLGKTPSAMLTSSSITFLEAAEPGELRARIEAVRIGRRTAVFTARVEDEPGRLVALATLHFSFPGRRREL</sequence>
<feature type="domain" description="Thioesterase" evidence="2">
    <location>
        <begin position="50"/>
        <end position="127"/>
    </location>
</feature>
<evidence type="ECO:0000313" key="3">
    <source>
        <dbReference type="EMBL" id="NGO45824.1"/>
    </source>
</evidence>
<gene>
    <name evidence="3" type="ORF">G6048_28030</name>
</gene>
<evidence type="ECO:0000259" key="2">
    <source>
        <dbReference type="Pfam" id="PF03061"/>
    </source>
</evidence>
<dbReference type="Gene3D" id="3.10.129.10">
    <property type="entry name" value="Hotdog Thioesterase"/>
    <property type="match status" value="1"/>
</dbReference>
<dbReference type="NCBIfam" id="TIGR00369">
    <property type="entry name" value="unchar_dom_1"/>
    <property type="match status" value="1"/>
</dbReference>
<keyword evidence="1" id="KW-0378">Hydrolase</keyword>
<keyword evidence="4" id="KW-1185">Reference proteome</keyword>
<proteinExistence type="predicted"/>
<dbReference type="Pfam" id="PF03061">
    <property type="entry name" value="4HBT"/>
    <property type="match status" value="1"/>
</dbReference>
<dbReference type="EMBL" id="JAAKZX010000104">
    <property type="protein sequence ID" value="NGO45824.1"/>
    <property type="molecule type" value="Genomic_DNA"/>
</dbReference>
<protein>
    <submittedName>
        <fullName evidence="3">PaaI family thioesterase</fullName>
    </submittedName>
</protein>
<reference evidence="3 4" key="1">
    <citation type="submission" date="2020-02" db="EMBL/GenBank/DDBJ databases">
        <title>Whole-genome analyses of novel actinobacteria.</title>
        <authorList>
            <person name="Sahin N."/>
            <person name="Tokatli A."/>
        </authorList>
    </citation>
    <scope>NUCLEOTIDE SEQUENCE [LARGE SCALE GENOMIC DNA]</scope>
    <source>
        <strain evidence="3 4">YC419</strain>
    </source>
</reference>
<dbReference type="SUPFAM" id="SSF54637">
    <property type="entry name" value="Thioesterase/thiol ester dehydrase-isomerase"/>
    <property type="match status" value="1"/>
</dbReference>
<dbReference type="InterPro" id="IPR006683">
    <property type="entry name" value="Thioestr_dom"/>
</dbReference>
<organism evidence="3 4">
    <name type="scientific">Streptomyces ureilyticus</name>
    <dbReference type="NCBI Taxonomy" id="1775131"/>
    <lineage>
        <taxon>Bacteria</taxon>
        <taxon>Bacillati</taxon>
        <taxon>Actinomycetota</taxon>
        <taxon>Actinomycetes</taxon>
        <taxon>Kitasatosporales</taxon>
        <taxon>Streptomycetaceae</taxon>
        <taxon>Streptomyces</taxon>
    </lineage>
</organism>
<dbReference type="InterPro" id="IPR029069">
    <property type="entry name" value="HotDog_dom_sf"/>
</dbReference>
<dbReference type="CDD" id="cd03443">
    <property type="entry name" value="PaaI_thioesterase"/>
    <property type="match status" value="1"/>
</dbReference>